<dbReference type="InterPro" id="IPR049453">
    <property type="entry name" value="Memb_transporter_dom"/>
</dbReference>
<feature type="transmembrane region" description="Helical" evidence="6">
    <location>
        <begin position="12"/>
        <end position="33"/>
    </location>
</feature>
<dbReference type="PROSITE" id="PS51257">
    <property type="entry name" value="PROKAR_LIPOPROTEIN"/>
    <property type="match status" value="1"/>
</dbReference>
<reference evidence="8" key="1">
    <citation type="submission" date="2020-04" db="EMBL/GenBank/DDBJ databases">
        <title>Analysis of mating type loci in Filobasidium floriforme.</title>
        <authorList>
            <person name="Nowrousian M."/>
        </authorList>
    </citation>
    <scope>NUCLEOTIDE SEQUENCE</scope>
    <source>
        <strain evidence="8">CBS 6242</strain>
    </source>
</reference>
<accession>A0A8K0NTW8</accession>
<sequence length="1091" mass="122262">MIRLHFGLPDRNVVACLLPPVIAALLSCVFITVRPIADLSGSFAFLVSTLQFLYFYPAGTLSTLIESSALCFLGAVVALAYSDLVLYFAILCNRHSSLPENVEGETIGARVVCAFGLVIIALISGWIRSTSPRLVNASRILLFHTIWTLVGTSNIRVLTADHFLLLFYPTLWSALLSIISLIIGHTILPPERKRLNDILGEALKGLAAGIRGRGVMRNTVSRHSRTLSDGGADGMEQEREDASNESATPTAYSPPAQIEQARESIELAEQDDVKPKYRPLISLLPIIREHYSTALHGITYDPMSTRRLRPILTILYTHIGRNPIVKDLAKTTSGEYSFELQSGNGKKQLKESLDGIRELIALAIEDSLRAVREAYDWHQDDSDSRQNLGGPLGFWQNHVVSHKTRARKAGEPSDPRRRLAASQEALLNATWSYEHDLLTWLETGFFSQPKSGRMITEREMKELSSRDIARMLFKRDKVRGRRGYHAEDTTGTSTPIDPDATLSKEDVAKAQEERVKAAAWLVAILDLAKDVSLLCNATRDLLNFACQNSKDGHFVLKRKRFYFPLFDLAWLERSTIQAGLQSDRWTQEIRESNRGDVDDAEAREEAREAAQHEENLARQISRHQRRDSEKHDDEKSDSREKLRRRRTPWKDLIPRLKLMYAKWWDADSTLSRRLTLSRAISEFKHSRHIQYAFKLALGVMLLSLPGLLPLGSQSRKYFVSARGQWEVLSSMYVLDVTTGATFRLGVWRVIGTVSGAVVGYVGYVMSRGTPYGLSAVSTVASLPIAWLMLFSNTPGIGIVAGITLPPILFIPYLERESYHGALIVALWRAAQIVIGIVGAFLVNLFIFPYHARTRYHKVVAQTLDTLGDLFKSINSENLRPSLVNRVPGEQYAGLERSIEIGIGQCRSLATIQQLEISLLPKPYAIHVQLNNDIAKIYDLLVEIRTIRQGIPRQETVLDVLPLRQNLVSSVYVVMFAVAHASRSRTPLPQFMTSPIEAVNNWAKAVEEHLNSGSRSRSRSPTHRSESAGLPTPRTTSPELAVLYACAEREALSKLSHSVVDLLNTARTLFGVQSFLFQPRLQHADEEEILYR</sequence>
<feature type="transmembrane region" description="Helical" evidence="6">
    <location>
        <begin position="795"/>
        <end position="813"/>
    </location>
</feature>
<feature type="compositionally biased region" description="Basic and acidic residues" evidence="5">
    <location>
        <begin position="603"/>
        <end position="616"/>
    </location>
</feature>
<name>A0A8K0NTW8_9TREE</name>
<evidence type="ECO:0000256" key="5">
    <source>
        <dbReference type="SAM" id="MobiDB-lite"/>
    </source>
</evidence>
<evidence type="ECO:0000256" key="6">
    <source>
        <dbReference type="SAM" id="Phobius"/>
    </source>
</evidence>
<evidence type="ECO:0000313" key="9">
    <source>
        <dbReference type="Proteomes" id="UP000812966"/>
    </source>
</evidence>
<feature type="transmembrane region" description="Helical" evidence="6">
    <location>
        <begin position="165"/>
        <end position="188"/>
    </location>
</feature>
<keyword evidence="3 6" id="KW-1133">Transmembrane helix</keyword>
<feature type="transmembrane region" description="Helical" evidence="6">
    <location>
        <begin position="745"/>
        <end position="764"/>
    </location>
</feature>
<proteinExistence type="predicted"/>
<evidence type="ECO:0000256" key="3">
    <source>
        <dbReference type="ARBA" id="ARBA00022989"/>
    </source>
</evidence>
<dbReference type="EMBL" id="JABELV010000042">
    <property type="protein sequence ID" value="KAG7561977.1"/>
    <property type="molecule type" value="Genomic_DNA"/>
</dbReference>
<feature type="transmembrane region" description="Helical" evidence="6">
    <location>
        <begin position="109"/>
        <end position="128"/>
    </location>
</feature>
<organism evidence="8 9">
    <name type="scientific">Filobasidium floriforme</name>
    <dbReference type="NCBI Taxonomy" id="5210"/>
    <lineage>
        <taxon>Eukaryota</taxon>
        <taxon>Fungi</taxon>
        <taxon>Dikarya</taxon>
        <taxon>Basidiomycota</taxon>
        <taxon>Agaricomycotina</taxon>
        <taxon>Tremellomycetes</taxon>
        <taxon>Filobasidiales</taxon>
        <taxon>Filobasidiaceae</taxon>
        <taxon>Filobasidium</taxon>
    </lineage>
</organism>
<feature type="transmembrane region" description="Helical" evidence="6">
    <location>
        <begin position="825"/>
        <end position="847"/>
    </location>
</feature>
<keyword evidence="2 6" id="KW-0812">Transmembrane</keyword>
<dbReference type="Proteomes" id="UP000812966">
    <property type="component" value="Unassembled WGS sequence"/>
</dbReference>
<protein>
    <recommendedName>
        <fullName evidence="7">Integral membrane bound transporter domain-containing protein</fullName>
    </recommendedName>
</protein>
<feature type="transmembrane region" description="Helical" evidence="6">
    <location>
        <begin position="69"/>
        <end position="89"/>
    </location>
</feature>
<comment type="subcellular location">
    <subcellularLocation>
        <location evidence="1">Membrane</location>
        <topology evidence="1">Multi-pass membrane protein</topology>
    </subcellularLocation>
</comment>
<dbReference type="InterPro" id="IPR052430">
    <property type="entry name" value="IVT-Associated"/>
</dbReference>
<gene>
    <name evidence="8" type="ORF">FFLO_02617</name>
</gene>
<evidence type="ECO:0000256" key="2">
    <source>
        <dbReference type="ARBA" id="ARBA00022692"/>
    </source>
</evidence>
<feature type="transmembrane region" description="Helical" evidence="6">
    <location>
        <begin position="691"/>
        <end position="710"/>
    </location>
</feature>
<evidence type="ECO:0000313" key="8">
    <source>
        <dbReference type="EMBL" id="KAG7561977.1"/>
    </source>
</evidence>
<evidence type="ECO:0000256" key="4">
    <source>
        <dbReference type="ARBA" id="ARBA00023136"/>
    </source>
</evidence>
<feature type="compositionally biased region" description="Basic and acidic residues" evidence="5">
    <location>
        <begin position="626"/>
        <end position="640"/>
    </location>
</feature>
<dbReference type="GO" id="GO:0016020">
    <property type="term" value="C:membrane"/>
    <property type="evidence" value="ECO:0007669"/>
    <property type="project" value="UniProtKB-SubCell"/>
</dbReference>
<dbReference type="PANTHER" id="PTHR47804">
    <property type="entry name" value="60S RIBOSOMAL PROTEIN L19"/>
    <property type="match status" value="1"/>
</dbReference>
<keyword evidence="4 6" id="KW-0472">Membrane</keyword>
<dbReference type="Pfam" id="PF13515">
    <property type="entry name" value="FUSC_2"/>
    <property type="match status" value="1"/>
</dbReference>
<dbReference type="PANTHER" id="PTHR47804:SF3">
    <property type="entry name" value="PROTEIN BRE4"/>
    <property type="match status" value="1"/>
</dbReference>
<feature type="region of interest" description="Disordered" evidence="5">
    <location>
        <begin position="591"/>
        <end position="641"/>
    </location>
</feature>
<evidence type="ECO:0000259" key="7">
    <source>
        <dbReference type="Pfam" id="PF13515"/>
    </source>
</evidence>
<dbReference type="AlphaFoldDB" id="A0A8K0NTW8"/>
<comment type="caution">
    <text evidence="8">The sequence shown here is derived from an EMBL/GenBank/DDBJ whole genome shotgun (WGS) entry which is preliminary data.</text>
</comment>
<feature type="region of interest" description="Disordered" evidence="5">
    <location>
        <begin position="221"/>
        <end position="257"/>
    </location>
</feature>
<feature type="domain" description="Integral membrane bound transporter" evidence="7">
    <location>
        <begin position="721"/>
        <end position="842"/>
    </location>
</feature>
<keyword evidence="9" id="KW-1185">Reference proteome</keyword>
<feature type="transmembrane region" description="Helical" evidence="6">
    <location>
        <begin position="771"/>
        <end position="789"/>
    </location>
</feature>
<feature type="transmembrane region" description="Helical" evidence="6">
    <location>
        <begin position="39"/>
        <end position="57"/>
    </location>
</feature>
<feature type="region of interest" description="Disordered" evidence="5">
    <location>
        <begin position="1009"/>
        <end position="1034"/>
    </location>
</feature>
<evidence type="ECO:0000256" key="1">
    <source>
        <dbReference type="ARBA" id="ARBA00004141"/>
    </source>
</evidence>